<dbReference type="SUPFAM" id="SSF56796">
    <property type="entry name" value="Dehydroquinate synthase-like"/>
    <property type="match status" value="1"/>
</dbReference>
<feature type="domain" description="Fe-containing alcohol dehydrogenase-like C-terminal" evidence="6">
    <location>
        <begin position="188"/>
        <end position="375"/>
    </location>
</feature>
<evidence type="ECO:0000256" key="3">
    <source>
        <dbReference type="ARBA" id="ARBA00023002"/>
    </source>
</evidence>
<dbReference type="InterPro" id="IPR001670">
    <property type="entry name" value="ADH_Fe/GldA"/>
</dbReference>
<evidence type="ECO:0000313" key="7">
    <source>
        <dbReference type="EMBL" id="MDF2097069.1"/>
    </source>
</evidence>
<comment type="cofactor">
    <cofactor evidence="1">
        <name>Fe cation</name>
        <dbReference type="ChEBI" id="CHEBI:24875"/>
    </cofactor>
</comment>
<reference evidence="7 8" key="1">
    <citation type="submission" date="2023-03" db="EMBL/GenBank/DDBJ databases">
        <title>Fodinicurvata sp. CAU 1616 isolated from sea sendiment.</title>
        <authorList>
            <person name="Kim W."/>
        </authorList>
    </citation>
    <scope>NUCLEOTIDE SEQUENCE [LARGE SCALE GENOMIC DNA]</scope>
    <source>
        <strain evidence="7 8">CAU 1616</strain>
    </source>
</reference>
<dbReference type="InterPro" id="IPR018211">
    <property type="entry name" value="ADH_Fe_CS"/>
</dbReference>
<evidence type="ECO:0000259" key="5">
    <source>
        <dbReference type="Pfam" id="PF00465"/>
    </source>
</evidence>
<dbReference type="InterPro" id="IPR039697">
    <property type="entry name" value="Alcohol_dehydrogenase_Fe"/>
</dbReference>
<keyword evidence="8" id="KW-1185">Reference proteome</keyword>
<organism evidence="7 8">
    <name type="scientific">Aquibaculum arenosum</name>
    <dbReference type="NCBI Taxonomy" id="3032591"/>
    <lineage>
        <taxon>Bacteria</taxon>
        <taxon>Pseudomonadati</taxon>
        <taxon>Pseudomonadota</taxon>
        <taxon>Alphaproteobacteria</taxon>
        <taxon>Rhodospirillales</taxon>
        <taxon>Rhodovibrionaceae</taxon>
        <taxon>Aquibaculum</taxon>
    </lineage>
</organism>
<protein>
    <submittedName>
        <fullName evidence="7">Iron-containing alcohol dehydrogenase</fullName>
    </submittedName>
</protein>
<evidence type="ECO:0000256" key="2">
    <source>
        <dbReference type="ARBA" id="ARBA00007358"/>
    </source>
</evidence>
<sequence>MALVQYLTKIQFDFGALQLLGDELKALGVNRPLLVTDPGLVKLGLAQKALDALPPEMTATIFDQTPENPTEQAVNAALEVYADAGCDSVVAFGGGSSIDLGKGVALMANHLPPMERYAAILGGAELITKAVAPLIAVPTTAGTGSEVGRGAILTLNDGRKLGFLSPHIIPRVAICDPELTLGLPPGLTAATGMDAITHCIETYLSPKDNPVAEAIALDGLRRGIRHIRRAVADGQDREARREMLWSAVMGGLTFQKGLGAVHAMSHPLGGIQDPRLHHGTLNAVILPAVLRFNAGHVGNKYDVLAETMGLPPGSNLAAAIEDLNRELGLPANLKEMGVPKHVLPKMVEGALADHSNASNPRQATREDYEALFAEVYG</sequence>
<dbReference type="InterPro" id="IPR056798">
    <property type="entry name" value="ADH_Fe_C"/>
</dbReference>
<dbReference type="PANTHER" id="PTHR11496:SF102">
    <property type="entry name" value="ALCOHOL DEHYDROGENASE 4"/>
    <property type="match status" value="1"/>
</dbReference>
<dbReference type="Gene3D" id="3.40.50.1970">
    <property type="match status" value="1"/>
</dbReference>
<comment type="caution">
    <text evidence="7">The sequence shown here is derived from an EMBL/GenBank/DDBJ whole genome shotgun (WGS) entry which is preliminary data.</text>
</comment>
<proteinExistence type="inferred from homology"/>
<dbReference type="Pfam" id="PF00465">
    <property type="entry name" value="Fe-ADH"/>
    <property type="match status" value="1"/>
</dbReference>
<dbReference type="Pfam" id="PF25137">
    <property type="entry name" value="ADH_Fe_C"/>
    <property type="match status" value="1"/>
</dbReference>
<evidence type="ECO:0000313" key="8">
    <source>
        <dbReference type="Proteomes" id="UP001215503"/>
    </source>
</evidence>
<dbReference type="Gene3D" id="1.20.1090.10">
    <property type="entry name" value="Dehydroquinate synthase-like - alpha domain"/>
    <property type="match status" value="1"/>
</dbReference>
<comment type="similarity">
    <text evidence="2">Belongs to the iron-containing alcohol dehydrogenase family.</text>
</comment>
<evidence type="ECO:0000256" key="1">
    <source>
        <dbReference type="ARBA" id="ARBA00001962"/>
    </source>
</evidence>
<name>A0ABT5YQ22_9PROT</name>
<keyword evidence="3" id="KW-0560">Oxidoreductase</keyword>
<evidence type="ECO:0000256" key="4">
    <source>
        <dbReference type="ARBA" id="ARBA00023027"/>
    </source>
</evidence>
<accession>A0ABT5YQ22</accession>
<dbReference type="RefSeq" id="WP_275823841.1">
    <property type="nucleotide sequence ID" value="NZ_JARHUD010000009.1"/>
</dbReference>
<feature type="domain" description="Alcohol dehydrogenase iron-type/glycerol dehydrogenase GldA" evidence="5">
    <location>
        <begin position="8"/>
        <end position="177"/>
    </location>
</feature>
<dbReference type="EMBL" id="JARHUD010000009">
    <property type="protein sequence ID" value="MDF2097069.1"/>
    <property type="molecule type" value="Genomic_DNA"/>
</dbReference>
<keyword evidence="4" id="KW-0520">NAD</keyword>
<evidence type="ECO:0000259" key="6">
    <source>
        <dbReference type="Pfam" id="PF25137"/>
    </source>
</evidence>
<dbReference type="PROSITE" id="PS00913">
    <property type="entry name" value="ADH_IRON_1"/>
    <property type="match status" value="1"/>
</dbReference>
<dbReference type="CDD" id="cd14861">
    <property type="entry name" value="Fe-ADH-like"/>
    <property type="match status" value="1"/>
</dbReference>
<dbReference type="Proteomes" id="UP001215503">
    <property type="component" value="Unassembled WGS sequence"/>
</dbReference>
<dbReference type="PANTHER" id="PTHR11496">
    <property type="entry name" value="ALCOHOL DEHYDROGENASE"/>
    <property type="match status" value="1"/>
</dbReference>
<gene>
    <name evidence="7" type="ORF">P2G67_13890</name>
</gene>